<evidence type="ECO:0000256" key="5">
    <source>
        <dbReference type="ARBA" id="ARBA00023136"/>
    </source>
</evidence>
<feature type="transmembrane region" description="Helical" evidence="6">
    <location>
        <begin position="216"/>
        <end position="240"/>
    </location>
</feature>
<proteinExistence type="inferred from homology"/>
<evidence type="ECO:0000256" key="3">
    <source>
        <dbReference type="ARBA" id="ARBA00022692"/>
    </source>
</evidence>
<feature type="transmembrane region" description="Helical" evidence="6">
    <location>
        <begin position="260"/>
        <end position="287"/>
    </location>
</feature>
<evidence type="ECO:0000313" key="8">
    <source>
        <dbReference type="Proteomes" id="UP000515292"/>
    </source>
</evidence>
<dbReference type="AlphaFoldDB" id="A0A7G5IGH0"/>
<dbReference type="GO" id="GO:0030255">
    <property type="term" value="P:protein secretion by the type IV secretion system"/>
    <property type="evidence" value="ECO:0007669"/>
    <property type="project" value="InterPro"/>
</dbReference>
<evidence type="ECO:0000313" key="7">
    <source>
        <dbReference type="EMBL" id="QMW22462.1"/>
    </source>
</evidence>
<keyword evidence="3 6" id="KW-0812">Transmembrane</keyword>
<evidence type="ECO:0000256" key="2">
    <source>
        <dbReference type="ARBA" id="ARBA00007802"/>
    </source>
</evidence>
<sequence>MMGSSCTVPGTGAGFLKGVLDFIDCQTLNIGAGGFAALSDPGSPAGAVLTILVTIFIAVLGLRLLAGEPLGAGVLVPVAVKLGIVLALATSWAAFQLVVYNIVLRGPGELLDVISSPSGLGGAAGLVDRLQAVDDAMVAFTSAGTRSPNIVIEQPSAHIPLADDVAFGISRSFYLVGTVGALGLVRLAAGLLLAISPLVAGLLLFDATRSIFTGWLRMLIATALGSLGITLVLSVTLAFLEPWLTNILALRAGDIPTPSAPIELMIVTVAFAVVAVGMILVAIKVALGIPNLAFAPRWTLSDRRQHDFGEARTTGSQRASETERNAAVQANASSLLTANLASGAANRALLVGDRLPNADMRREPLATRPPTPLGQGHRRTVRRVSLVASTRSIR</sequence>
<keyword evidence="8" id="KW-1185">Reference proteome</keyword>
<feature type="transmembrane region" description="Helical" evidence="6">
    <location>
        <begin position="45"/>
        <end position="66"/>
    </location>
</feature>
<comment type="subcellular location">
    <subcellularLocation>
        <location evidence="1">Membrane</location>
        <topology evidence="1">Multi-pass membrane protein</topology>
    </subcellularLocation>
</comment>
<dbReference type="InterPro" id="IPR007688">
    <property type="entry name" value="Conjugal_tfr_TrbL/VirB6"/>
</dbReference>
<protein>
    <submittedName>
        <fullName evidence="7">Type IV secretion system protein</fullName>
    </submittedName>
</protein>
<dbReference type="EMBL" id="CP059851">
    <property type="protein sequence ID" value="QMW22462.1"/>
    <property type="molecule type" value="Genomic_DNA"/>
</dbReference>
<feature type="transmembrane region" description="Helical" evidence="6">
    <location>
        <begin position="78"/>
        <end position="103"/>
    </location>
</feature>
<gene>
    <name evidence="7" type="ORF">H3309_14130</name>
</gene>
<organism evidence="7 8">
    <name type="scientific">Sandaracinobacteroides saxicola</name>
    <dbReference type="NCBI Taxonomy" id="2759707"/>
    <lineage>
        <taxon>Bacteria</taxon>
        <taxon>Pseudomonadati</taxon>
        <taxon>Pseudomonadota</taxon>
        <taxon>Alphaproteobacteria</taxon>
        <taxon>Sphingomonadales</taxon>
        <taxon>Sphingosinicellaceae</taxon>
        <taxon>Sandaracinobacteroides</taxon>
    </lineage>
</organism>
<keyword evidence="5 6" id="KW-0472">Membrane</keyword>
<reference evidence="7 8" key="1">
    <citation type="submission" date="2020-07" db="EMBL/GenBank/DDBJ databases">
        <title>Complete genome sequence for Sandaracinobacter sp. M6.</title>
        <authorList>
            <person name="Tang Y."/>
            <person name="Liu Q."/>
            <person name="Guo Z."/>
            <person name="Lei P."/>
            <person name="Huang B."/>
        </authorList>
    </citation>
    <scope>NUCLEOTIDE SEQUENCE [LARGE SCALE GENOMIC DNA]</scope>
    <source>
        <strain evidence="7 8">M6</strain>
    </source>
</reference>
<feature type="transmembrane region" description="Helical" evidence="6">
    <location>
        <begin position="173"/>
        <end position="204"/>
    </location>
</feature>
<name>A0A7G5IGH0_9SPHN</name>
<dbReference type="GO" id="GO:0016020">
    <property type="term" value="C:membrane"/>
    <property type="evidence" value="ECO:0007669"/>
    <property type="project" value="UniProtKB-SubCell"/>
</dbReference>
<keyword evidence="4 6" id="KW-1133">Transmembrane helix</keyword>
<evidence type="ECO:0000256" key="1">
    <source>
        <dbReference type="ARBA" id="ARBA00004141"/>
    </source>
</evidence>
<comment type="similarity">
    <text evidence="2">Belongs to the TrbL/VirB6 family.</text>
</comment>
<dbReference type="Proteomes" id="UP000515292">
    <property type="component" value="Chromosome"/>
</dbReference>
<dbReference type="Pfam" id="PF04610">
    <property type="entry name" value="TrbL"/>
    <property type="match status" value="1"/>
</dbReference>
<evidence type="ECO:0000256" key="6">
    <source>
        <dbReference type="SAM" id="Phobius"/>
    </source>
</evidence>
<accession>A0A7G5IGH0</accession>
<evidence type="ECO:0000256" key="4">
    <source>
        <dbReference type="ARBA" id="ARBA00022989"/>
    </source>
</evidence>
<dbReference type="KEGG" id="sand:H3309_14130"/>